<evidence type="ECO:0000256" key="1">
    <source>
        <dbReference type="SAM" id="MobiDB-lite"/>
    </source>
</evidence>
<feature type="region of interest" description="Disordered" evidence="1">
    <location>
        <begin position="238"/>
        <end position="276"/>
    </location>
</feature>
<dbReference type="Proteomes" id="UP000311382">
    <property type="component" value="Unassembled WGS sequence"/>
</dbReference>
<accession>A0A5C5G3K5</accession>
<evidence type="ECO:0000313" key="2">
    <source>
        <dbReference type="EMBL" id="TNY23166.1"/>
    </source>
</evidence>
<feature type="region of interest" description="Disordered" evidence="1">
    <location>
        <begin position="115"/>
        <end position="143"/>
    </location>
</feature>
<reference evidence="2 3" key="1">
    <citation type="submission" date="2019-03" db="EMBL/GenBank/DDBJ databases">
        <title>Rhodosporidium diobovatum UCD-FST 08-225 genome sequencing, assembly, and annotation.</title>
        <authorList>
            <person name="Fakankun I.U."/>
            <person name="Fristensky B."/>
            <person name="Levin D.B."/>
        </authorList>
    </citation>
    <scope>NUCLEOTIDE SEQUENCE [LARGE SCALE GENOMIC DNA]</scope>
    <source>
        <strain evidence="2 3">UCD-FST 08-225</strain>
    </source>
</reference>
<sequence length="303" mass="33545">MLFTCVQTASPVVNGVRLRRAQASPPSLRVRPAATSDVAELCSHERLEKVRTKRRHRRFWRARASTPSAPVRRRASAGCRRGACLQRGLQQRLVATNGTSGLATRVSACCEPASRARLSTRPPTRGARPSRQVEVAPRQSQAGLASEHLGEGLRAWGRGQGGALQVCMLAERRSRAGVGSWGRCKGRPDRLVGEWRHRVGEEWQPRLGKVNPAARALCARRPRLLSCIERRVCPDESSLRAPQRSRASTACLKEASPLPRRKANAPEEARRPASSTRSQGVRSLCCRACHRAEARDWRRNCAR</sequence>
<comment type="caution">
    <text evidence="2">The sequence shown here is derived from an EMBL/GenBank/DDBJ whole genome shotgun (WGS) entry which is preliminary data.</text>
</comment>
<evidence type="ECO:0000313" key="3">
    <source>
        <dbReference type="Proteomes" id="UP000311382"/>
    </source>
</evidence>
<dbReference type="AlphaFoldDB" id="A0A5C5G3K5"/>
<name>A0A5C5G3K5_9BASI</name>
<organism evidence="2 3">
    <name type="scientific">Rhodotorula diobovata</name>
    <dbReference type="NCBI Taxonomy" id="5288"/>
    <lineage>
        <taxon>Eukaryota</taxon>
        <taxon>Fungi</taxon>
        <taxon>Dikarya</taxon>
        <taxon>Basidiomycota</taxon>
        <taxon>Pucciniomycotina</taxon>
        <taxon>Microbotryomycetes</taxon>
        <taxon>Sporidiobolales</taxon>
        <taxon>Sporidiobolaceae</taxon>
        <taxon>Rhodotorula</taxon>
    </lineage>
</organism>
<dbReference type="EMBL" id="SOZI01000014">
    <property type="protein sequence ID" value="TNY23166.1"/>
    <property type="molecule type" value="Genomic_DNA"/>
</dbReference>
<proteinExistence type="predicted"/>
<keyword evidence="3" id="KW-1185">Reference proteome</keyword>
<gene>
    <name evidence="2" type="ORF">DMC30DRAFT_55444</name>
</gene>
<protein>
    <submittedName>
        <fullName evidence="2">Uncharacterized protein</fullName>
    </submittedName>
</protein>